<reference evidence="3 4" key="1">
    <citation type="submission" date="2018-05" db="EMBL/GenBank/DDBJ databases">
        <title>Genomic Encyclopedia of Type Strains, Phase IV (KMG-IV): sequencing the most valuable type-strain genomes for metagenomic binning, comparative biology and taxonomic classification.</title>
        <authorList>
            <person name="Goeker M."/>
        </authorList>
    </citation>
    <scope>NUCLEOTIDE SEQUENCE [LARGE SCALE GENOMIC DNA]</scope>
    <source>
        <strain evidence="3 4">DSM 44704</strain>
    </source>
</reference>
<dbReference type="InterPro" id="IPR052019">
    <property type="entry name" value="F420H2_bilvrd_red/Heme_oxyg"/>
</dbReference>
<dbReference type="InterPro" id="IPR011576">
    <property type="entry name" value="Pyridox_Oxase_N"/>
</dbReference>
<dbReference type="GO" id="GO:0070967">
    <property type="term" value="F:coenzyme F420 binding"/>
    <property type="evidence" value="ECO:0007669"/>
    <property type="project" value="TreeGrafter"/>
</dbReference>
<proteinExistence type="predicted"/>
<dbReference type="AlphaFoldDB" id="A0A318K2R1"/>
<dbReference type="Gene3D" id="2.30.110.10">
    <property type="entry name" value="Electron Transport, Fmn-binding Protein, Chain A"/>
    <property type="match status" value="1"/>
</dbReference>
<organism evidence="3 4">
    <name type="scientific">Nocardia tenerifensis</name>
    <dbReference type="NCBI Taxonomy" id="228006"/>
    <lineage>
        <taxon>Bacteria</taxon>
        <taxon>Bacillati</taxon>
        <taxon>Actinomycetota</taxon>
        <taxon>Actinomycetes</taxon>
        <taxon>Mycobacteriales</taxon>
        <taxon>Nocardiaceae</taxon>
        <taxon>Nocardia</taxon>
    </lineage>
</organism>
<dbReference type="OrthoDB" id="1094370at2"/>
<protein>
    <submittedName>
        <fullName evidence="3">PPOX class probable F420-dependent enzyme</fullName>
    </submittedName>
</protein>
<evidence type="ECO:0000313" key="3">
    <source>
        <dbReference type="EMBL" id="PXX65140.1"/>
    </source>
</evidence>
<feature type="domain" description="Pyridoxamine 5'-phosphate oxidase N-terminal" evidence="2">
    <location>
        <begin position="6"/>
        <end position="132"/>
    </location>
</feature>
<comment type="caution">
    <text evidence="3">The sequence shown here is derived from an EMBL/GenBank/DDBJ whole genome shotgun (WGS) entry which is preliminary data.</text>
</comment>
<sequence>MELAHAVDFARDHRRSVLTTIRRNGRPQLSNVLHVIGDDGLIRISITADRAKYHNLVREPWAAIHVSRDDFMAYAVVEAIASVTPVAEDPGDDTVAALVDYYRAANGEHPDWDDYRRAMIADRRALAVLTPTHAYGML</sequence>
<dbReference type="Pfam" id="PF01243">
    <property type="entry name" value="PNPOx_N"/>
    <property type="match status" value="1"/>
</dbReference>
<keyword evidence="4" id="KW-1185">Reference proteome</keyword>
<dbReference type="NCBIfam" id="TIGR03618">
    <property type="entry name" value="Rv1155_F420"/>
    <property type="match status" value="1"/>
</dbReference>
<evidence type="ECO:0000256" key="1">
    <source>
        <dbReference type="ARBA" id="ARBA00023002"/>
    </source>
</evidence>
<dbReference type="RefSeq" id="WP_040739537.1">
    <property type="nucleotide sequence ID" value="NZ_QJKF01000004.1"/>
</dbReference>
<dbReference type="PANTHER" id="PTHR35176:SF2">
    <property type="entry name" value="F420H(2)-DEPENDENT REDUCTASE RV1155"/>
    <property type="match status" value="1"/>
</dbReference>
<dbReference type="InterPro" id="IPR012349">
    <property type="entry name" value="Split_barrel_FMN-bd"/>
</dbReference>
<dbReference type="Proteomes" id="UP000247569">
    <property type="component" value="Unassembled WGS sequence"/>
</dbReference>
<keyword evidence="1" id="KW-0560">Oxidoreductase</keyword>
<dbReference type="EMBL" id="QJKF01000004">
    <property type="protein sequence ID" value="PXX65140.1"/>
    <property type="molecule type" value="Genomic_DNA"/>
</dbReference>
<dbReference type="SUPFAM" id="SSF50475">
    <property type="entry name" value="FMN-binding split barrel"/>
    <property type="match status" value="1"/>
</dbReference>
<name>A0A318K2R1_9NOCA</name>
<dbReference type="GO" id="GO:0016627">
    <property type="term" value="F:oxidoreductase activity, acting on the CH-CH group of donors"/>
    <property type="evidence" value="ECO:0007669"/>
    <property type="project" value="TreeGrafter"/>
</dbReference>
<dbReference type="InterPro" id="IPR019920">
    <property type="entry name" value="F420-binding_dom_put"/>
</dbReference>
<gene>
    <name evidence="3" type="ORF">DFR70_104201</name>
</gene>
<dbReference type="PANTHER" id="PTHR35176">
    <property type="entry name" value="HEME OXYGENASE HI_0854-RELATED"/>
    <property type="match status" value="1"/>
</dbReference>
<dbReference type="GO" id="GO:0005829">
    <property type="term" value="C:cytosol"/>
    <property type="evidence" value="ECO:0007669"/>
    <property type="project" value="TreeGrafter"/>
</dbReference>
<evidence type="ECO:0000259" key="2">
    <source>
        <dbReference type="Pfam" id="PF01243"/>
    </source>
</evidence>
<accession>A0A318K2R1</accession>
<evidence type="ECO:0000313" key="4">
    <source>
        <dbReference type="Proteomes" id="UP000247569"/>
    </source>
</evidence>